<feature type="region of interest" description="Disordered" evidence="1">
    <location>
        <begin position="99"/>
        <end position="134"/>
    </location>
</feature>
<feature type="non-terminal residue" evidence="2">
    <location>
        <position position="134"/>
    </location>
</feature>
<evidence type="ECO:0000313" key="2">
    <source>
        <dbReference type="EMBL" id="EER06662.1"/>
    </source>
</evidence>
<dbReference type="EMBL" id="GG680424">
    <property type="protein sequence ID" value="EER06662.1"/>
    <property type="molecule type" value="Genomic_DNA"/>
</dbReference>
<feature type="region of interest" description="Disordered" evidence="1">
    <location>
        <begin position="49"/>
        <end position="83"/>
    </location>
</feature>
<protein>
    <submittedName>
        <fullName evidence="2">Uncharacterized protein</fullName>
    </submittedName>
</protein>
<accession>C5L9D1</accession>
<proteinExistence type="predicted"/>
<gene>
    <name evidence="2" type="ORF">Pmar_PMAR007016</name>
</gene>
<dbReference type="AlphaFoldDB" id="C5L9D1"/>
<dbReference type="InParanoid" id="C5L9D1"/>
<dbReference type="GeneID" id="9056185"/>
<keyword evidence="3" id="KW-1185">Reference proteome</keyword>
<feature type="compositionally biased region" description="Basic and acidic residues" evidence="1">
    <location>
        <begin position="99"/>
        <end position="115"/>
    </location>
</feature>
<evidence type="ECO:0000256" key="1">
    <source>
        <dbReference type="SAM" id="MobiDB-lite"/>
    </source>
</evidence>
<feature type="region of interest" description="Disordered" evidence="1">
    <location>
        <begin position="1"/>
        <end position="31"/>
    </location>
</feature>
<reference evidence="2 3" key="1">
    <citation type="submission" date="2008-07" db="EMBL/GenBank/DDBJ databases">
        <authorList>
            <person name="El-Sayed N."/>
            <person name="Caler E."/>
            <person name="Inman J."/>
            <person name="Amedeo P."/>
            <person name="Hass B."/>
            <person name="Wortman J."/>
        </authorList>
    </citation>
    <scope>NUCLEOTIDE SEQUENCE [LARGE SCALE GENOMIC DNA]</scope>
    <source>
        <strain evidence="3">ATCC 50983 / TXsc</strain>
    </source>
</reference>
<dbReference type="Proteomes" id="UP000007800">
    <property type="component" value="Unassembled WGS sequence"/>
</dbReference>
<dbReference type="RefSeq" id="XP_002774846.1">
    <property type="nucleotide sequence ID" value="XM_002774800.1"/>
</dbReference>
<name>C5L9D1_PERM5</name>
<feature type="compositionally biased region" description="Low complexity" evidence="1">
    <location>
        <begin position="9"/>
        <end position="30"/>
    </location>
</feature>
<sequence length="134" mass="14811">MAPTYSPEVLPLSSVLPSPQQPVSSQRVVPAMRADRARVRAILDSLHRAAETGSPYLHHRPTTPEPKSAVPKTPPRPKAAVPVLHGAGFAGSTIEEIRSSMDAFERSPEVQERRAQRMRSLRQAEQLQFEEESP</sequence>
<evidence type="ECO:0000313" key="3">
    <source>
        <dbReference type="Proteomes" id="UP000007800"/>
    </source>
</evidence>
<organism evidence="3">
    <name type="scientific">Perkinsus marinus (strain ATCC 50983 / TXsc)</name>
    <dbReference type="NCBI Taxonomy" id="423536"/>
    <lineage>
        <taxon>Eukaryota</taxon>
        <taxon>Sar</taxon>
        <taxon>Alveolata</taxon>
        <taxon>Perkinsozoa</taxon>
        <taxon>Perkinsea</taxon>
        <taxon>Perkinsida</taxon>
        <taxon>Perkinsidae</taxon>
        <taxon>Perkinsus</taxon>
    </lineage>
</organism>